<feature type="transmembrane region" description="Helical" evidence="9">
    <location>
        <begin position="39"/>
        <end position="58"/>
    </location>
</feature>
<accession>A0A653AGK2</accession>
<evidence type="ECO:0000256" key="4">
    <source>
        <dbReference type="ARBA" id="ARBA00022692"/>
    </source>
</evidence>
<dbReference type="GO" id="GO:0051301">
    <property type="term" value="P:cell division"/>
    <property type="evidence" value="ECO:0007669"/>
    <property type="project" value="UniProtKB-KW"/>
</dbReference>
<proteinExistence type="inferred from homology"/>
<dbReference type="InterPro" id="IPR011922">
    <property type="entry name" value="Cell_div_FtsL"/>
</dbReference>
<reference evidence="10" key="1">
    <citation type="submission" date="2018-07" db="EMBL/GenBank/DDBJ databases">
        <authorList>
            <consortium name="Genoscope - CEA"/>
            <person name="William W."/>
        </authorList>
    </citation>
    <scope>NUCLEOTIDE SEQUENCE</scope>
    <source>
        <strain evidence="10">IK1</strain>
    </source>
</reference>
<evidence type="ECO:0000313" key="10">
    <source>
        <dbReference type="EMBL" id="VBB47177.1"/>
    </source>
</evidence>
<name>A0A653AGK2_UNCDX</name>
<evidence type="ECO:0000256" key="3">
    <source>
        <dbReference type="ARBA" id="ARBA00022618"/>
    </source>
</evidence>
<dbReference type="EMBL" id="UPXX01000032">
    <property type="protein sequence ID" value="VBB47177.1"/>
    <property type="molecule type" value="Genomic_DNA"/>
</dbReference>
<keyword evidence="7" id="KW-0131">Cell cycle</keyword>
<keyword evidence="6 9" id="KW-0472">Membrane</keyword>
<protein>
    <recommendedName>
        <fullName evidence="8">Cell division protein FtsL</fullName>
    </recommendedName>
</protein>
<evidence type="ECO:0000256" key="2">
    <source>
        <dbReference type="ARBA" id="ARBA00022475"/>
    </source>
</evidence>
<evidence type="ECO:0000256" key="7">
    <source>
        <dbReference type="ARBA" id="ARBA00023306"/>
    </source>
</evidence>
<dbReference type="GO" id="GO:0005886">
    <property type="term" value="C:plasma membrane"/>
    <property type="evidence" value="ECO:0007669"/>
    <property type="project" value="UniProtKB-SubCell"/>
</dbReference>
<evidence type="ECO:0000256" key="1">
    <source>
        <dbReference type="ARBA" id="ARBA00004401"/>
    </source>
</evidence>
<gene>
    <name evidence="10" type="ORF">TRIP_B50175</name>
</gene>
<evidence type="ECO:0000256" key="6">
    <source>
        <dbReference type="ARBA" id="ARBA00023136"/>
    </source>
</evidence>
<organism evidence="10">
    <name type="scientific">Uncultured Desulfatiglans sp</name>
    <dbReference type="NCBI Taxonomy" id="1748965"/>
    <lineage>
        <taxon>Bacteria</taxon>
        <taxon>Pseudomonadati</taxon>
        <taxon>Thermodesulfobacteriota</taxon>
        <taxon>Desulfobacteria</taxon>
        <taxon>Desulfatiglandales</taxon>
        <taxon>Desulfatiglandaceae</taxon>
        <taxon>Desulfatiglans</taxon>
        <taxon>environmental samples</taxon>
    </lineage>
</organism>
<keyword evidence="3 10" id="KW-0132">Cell division</keyword>
<dbReference type="NCBIfam" id="TIGR02209">
    <property type="entry name" value="ftsL_broad"/>
    <property type="match status" value="1"/>
</dbReference>
<comment type="subcellular location">
    <subcellularLocation>
        <location evidence="1">Cell membrane</location>
        <topology evidence="1">Single-pass type II membrane protein</topology>
    </subcellularLocation>
</comment>
<keyword evidence="5 9" id="KW-1133">Transmembrane helix</keyword>
<evidence type="ECO:0000256" key="8">
    <source>
        <dbReference type="NCBIfam" id="TIGR02209"/>
    </source>
</evidence>
<dbReference type="AlphaFoldDB" id="A0A653AGK2"/>
<evidence type="ECO:0000256" key="9">
    <source>
        <dbReference type="SAM" id="Phobius"/>
    </source>
</evidence>
<evidence type="ECO:0000256" key="5">
    <source>
        <dbReference type="ARBA" id="ARBA00022989"/>
    </source>
</evidence>
<dbReference type="Pfam" id="PF04999">
    <property type="entry name" value="FtsL"/>
    <property type="match status" value="1"/>
</dbReference>
<keyword evidence="2" id="KW-1003">Cell membrane</keyword>
<dbReference type="HAMAP" id="MF_00910">
    <property type="entry name" value="FtsL"/>
    <property type="match status" value="1"/>
</dbReference>
<keyword evidence="4 9" id="KW-0812">Transmembrane</keyword>
<sequence length="122" mass="14359">MNRSEQVHRMLTERNAKTGMRMKNASARKRRWILTRRQVLWIILLLAVFMLSGIGYVWSNFQNTQIGYELSQLKRKEIQLREINRKLRAELAFLKSPRNLQAQATDKLGLKEPSPEQIVVIP</sequence>